<reference evidence="2" key="1">
    <citation type="submission" date="2009-12" db="EMBL/GenBank/DDBJ databases">
        <authorList>
            <person name="Weinstock G."/>
            <person name="Sodergren E."/>
            <person name="Clifton S."/>
            <person name="Fulton L."/>
            <person name="Fulton B."/>
            <person name="Courtney L."/>
            <person name="Fronick C."/>
            <person name="Harrison M."/>
            <person name="Strong C."/>
            <person name="Farmer C."/>
            <person name="Delahaunty K."/>
            <person name="Markovic C."/>
            <person name="Hall O."/>
            <person name="Minx P."/>
            <person name="Tomlinson C."/>
            <person name="Mitreva M."/>
            <person name="Nelson J."/>
            <person name="Hou S."/>
            <person name="Wollam A."/>
            <person name="Pepin K.H."/>
            <person name="Johnson M."/>
            <person name="Bhonagiri V."/>
            <person name="Nash W.E."/>
            <person name="Warren W."/>
            <person name="Chinwalla A."/>
            <person name="Mardis E.R."/>
            <person name="Wilson R.K."/>
        </authorList>
    </citation>
    <scope>NUCLEOTIDE SEQUENCE [LARGE SCALE GENOMIC DNA]</scope>
    <source>
        <strain evidence="2">DSM 15176</strain>
    </source>
</reference>
<comment type="caution">
    <text evidence="2">The sequence shown here is derived from an EMBL/GenBank/DDBJ whole genome shotgun (WGS) entry which is preliminary data.</text>
</comment>
<keyword evidence="1" id="KW-1133">Transmembrane helix</keyword>
<protein>
    <submittedName>
        <fullName evidence="2">Uncharacterized protein</fullName>
    </submittedName>
</protein>
<accession>D1PNT4</accession>
<dbReference type="AlphaFoldDB" id="D1PNT4"/>
<evidence type="ECO:0000313" key="2">
    <source>
        <dbReference type="EMBL" id="EFB76219.1"/>
    </source>
</evidence>
<keyword evidence="3" id="KW-1185">Reference proteome</keyword>
<sequence length="87" mass="9795">MPPLFYHNIILYAIHFLFFCSIIYSLQVFWTTSKNPAVFCSEHSGAGLFHYQSIGFIVGIILGFTLTRFVALHDAVFSTAPVIHDAL</sequence>
<dbReference type="EMBL" id="ACBY02000023">
    <property type="protein sequence ID" value="EFB76219.1"/>
    <property type="molecule type" value="Genomic_DNA"/>
</dbReference>
<gene>
    <name evidence="2" type="ORF">SUBVAR_06005</name>
</gene>
<dbReference type="HOGENOM" id="CLU_2482117_0_0_9"/>
<keyword evidence="1" id="KW-0812">Transmembrane</keyword>
<evidence type="ECO:0000313" key="3">
    <source>
        <dbReference type="Proteomes" id="UP000003438"/>
    </source>
</evidence>
<feature type="transmembrane region" description="Helical" evidence="1">
    <location>
        <begin position="9"/>
        <end position="30"/>
    </location>
</feature>
<organism evidence="2 3">
    <name type="scientific">Subdoligranulum variabile DSM 15176</name>
    <dbReference type="NCBI Taxonomy" id="411471"/>
    <lineage>
        <taxon>Bacteria</taxon>
        <taxon>Bacillati</taxon>
        <taxon>Bacillota</taxon>
        <taxon>Clostridia</taxon>
        <taxon>Eubacteriales</taxon>
        <taxon>Oscillospiraceae</taxon>
        <taxon>Subdoligranulum</taxon>
    </lineage>
</organism>
<proteinExistence type="predicted"/>
<evidence type="ECO:0000256" key="1">
    <source>
        <dbReference type="SAM" id="Phobius"/>
    </source>
</evidence>
<dbReference type="STRING" id="411471.SUBVAR_06005"/>
<dbReference type="Proteomes" id="UP000003438">
    <property type="component" value="Unassembled WGS sequence"/>
</dbReference>
<name>D1PNT4_9FIRM</name>
<keyword evidence="1" id="KW-0472">Membrane</keyword>
<feature type="transmembrane region" description="Helical" evidence="1">
    <location>
        <begin position="50"/>
        <end position="71"/>
    </location>
</feature>